<dbReference type="Proteomes" id="UP000270296">
    <property type="component" value="Unassembled WGS sequence"/>
</dbReference>
<organism evidence="4">
    <name type="scientific">Soboliphyme baturini</name>
    <dbReference type="NCBI Taxonomy" id="241478"/>
    <lineage>
        <taxon>Eukaryota</taxon>
        <taxon>Metazoa</taxon>
        <taxon>Ecdysozoa</taxon>
        <taxon>Nematoda</taxon>
        <taxon>Enoplea</taxon>
        <taxon>Dorylaimia</taxon>
        <taxon>Dioctophymatida</taxon>
        <taxon>Dioctophymatoidea</taxon>
        <taxon>Soboliphymatidae</taxon>
        <taxon>Soboliphyme</taxon>
    </lineage>
</organism>
<evidence type="ECO:0000313" key="2">
    <source>
        <dbReference type="EMBL" id="VDP13386.1"/>
    </source>
</evidence>
<dbReference type="WBParaSite" id="SBAD_0000780401-mRNA-1">
    <property type="protein sequence ID" value="SBAD_0000780401-mRNA-1"/>
    <property type="gene ID" value="SBAD_0000780401"/>
</dbReference>
<evidence type="ECO:0000313" key="4">
    <source>
        <dbReference type="WBParaSite" id="SBAD_0000780401-mRNA-1"/>
    </source>
</evidence>
<evidence type="ECO:0000313" key="3">
    <source>
        <dbReference type="Proteomes" id="UP000270296"/>
    </source>
</evidence>
<accession>A0A183IV72</accession>
<reference evidence="4" key="1">
    <citation type="submission" date="2016-06" db="UniProtKB">
        <authorList>
            <consortium name="WormBaseParasite"/>
        </authorList>
    </citation>
    <scope>IDENTIFICATION</scope>
</reference>
<evidence type="ECO:0000256" key="1">
    <source>
        <dbReference type="SAM" id="SignalP"/>
    </source>
</evidence>
<gene>
    <name evidence="2" type="ORF">SBAD_LOCUS7519</name>
</gene>
<reference evidence="2 3" key="2">
    <citation type="submission" date="2018-11" db="EMBL/GenBank/DDBJ databases">
        <authorList>
            <consortium name="Pathogen Informatics"/>
        </authorList>
    </citation>
    <scope>NUCLEOTIDE SEQUENCE [LARGE SCALE GENOMIC DNA]</scope>
</reference>
<keyword evidence="3" id="KW-1185">Reference proteome</keyword>
<feature type="signal peptide" evidence="1">
    <location>
        <begin position="1"/>
        <end position="26"/>
    </location>
</feature>
<feature type="chain" id="PRO_5043140282" evidence="1">
    <location>
        <begin position="27"/>
        <end position="115"/>
    </location>
</feature>
<keyword evidence="1" id="KW-0732">Signal</keyword>
<protein>
    <submittedName>
        <fullName evidence="4">Secreted protein</fullName>
    </submittedName>
</protein>
<dbReference type="AlphaFoldDB" id="A0A183IV72"/>
<dbReference type="EMBL" id="UZAM01010698">
    <property type="protein sequence ID" value="VDP13386.1"/>
    <property type="molecule type" value="Genomic_DNA"/>
</dbReference>
<name>A0A183IV72_9BILA</name>
<sequence length="115" mass="13426">MCRSKGFTRCFAGALLSLVFVQQVQMPFVRQKGKWVKEQGDRRAMQSKFYSKRFREWWQESTADYDKSIRPNFGGRRVSIVMLKSICMPLYTVHRASGFVKRSLPYCKISLDSVA</sequence>
<proteinExistence type="predicted"/>